<name>A0A0P6XSK4_9CHLR</name>
<feature type="transmembrane region" description="Helical" evidence="8">
    <location>
        <begin position="293"/>
        <end position="314"/>
    </location>
</feature>
<evidence type="ECO:0000256" key="6">
    <source>
        <dbReference type="ARBA" id="ARBA00022989"/>
    </source>
</evidence>
<dbReference type="PANTHER" id="PTHR30294">
    <property type="entry name" value="MEMBRANE COMPONENT OF ABC TRANSPORTER YHHJ-RELATED"/>
    <property type="match status" value="1"/>
</dbReference>
<sequence>MVVKCFREQKRDLWVLGLSLAFAPLFVLIYYLMTGGTGSTSYSVLVINRDQPVLRTNGVTLAAGEQVVADLRAMTYKSGNPLLRVSLTQDEAQAERQVRDRQASVLLILPPDFSATLAAYQEGRTPAPAQVTLKGDLTNPTYTISAVMVMTAADQFANTFTQAPRPVELNEVALGDSSSRSEFENYIPGLLVMAVVLMVFQAAMMPARDIETGTLRRLRLTSLRSAEYLGGTALWLTLVSVLSILITFATAVALGFRSQGPLAAAILIDIIAALSVIAVGLIVACLSKTVSQAFVIANFPLGFLMFLTGAAFPLPRPTLLTLFGHPISYADFLPPTHAVIALNKIFTLGAGFGDVLFEFSALLLLTLVYFFIAVLLFRRTQLKR</sequence>
<evidence type="ECO:0000256" key="2">
    <source>
        <dbReference type="ARBA" id="ARBA00007783"/>
    </source>
</evidence>
<evidence type="ECO:0000256" key="3">
    <source>
        <dbReference type="ARBA" id="ARBA00022448"/>
    </source>
</evidence>
<dbReference type="PROSITE" id="PS51012">
    <property type="entry name" value="ABC_TM2"/>
    <property type="match status" value="1"/>
</dbReference>
<evidence type="ECO:0000256" key="1">
    <source>
        <dbReference type="ARBA" id="ARBA00004651"/>
    </source>
</evidence>
<evidence type="ECO:0000313" key="10">
    <source>
        <dbReference type="EMBL" id="KPL75732.1"/>
    </source>
</evidence>
<feature type="transmembrane region" description="Helical" evidence="8">
    <location>
        <begin position="228"/>
        <end position="256"/>
    </location>
</feature>
<dbReference type="InterPro" id="IPR013525">
    <property type="entry name" value="ABC2_TM"/>
</dbReference>
<keyword evidence="11" id="KW-1185">Reference proteome</keyword>
<keyword evidence="3" id="KW-0813">Transport</keyword>
<organism evidence="10 11">
    <name type="scientific">Levilinea saccharolytica</name>
    <dbReference type="NCBI Taxonomy" id="229921"/>
    <lineage>
        <taxon>Bacteria</taxon>
        <taxon>Bacillati</taxon>
        <taxon>Chloroflexota</taxon>
        <taxon>Anaerolineae</taxon>
        <taxon>Anaerolineales</taxon>
        <taxon>Anaerolineaceae</taxon>
        <taxon>Levilinea</taxon>
    </lineage>
</organism>
<keyword evidence="5 8" id="KW-0812">Transmembrane</keyword>
<accession>A0A0P6XSK4</accession>
<dbReference type="PANTHER" id="PTHR30294:SF38">
    <property type="entry name" value="TRANSPORT PERMEASE PROTEIN"/>
    <property type="match status" value="1"/>
</dbReference>
<evidence type="ECO:0000256" key="4">
    <source>
        <dbReference type="ARBA" id="ARBA00022475"/>
    </source>
</evidence>
<feature type="transmembrane region" description="Helical" evidence="8">
    <location>
        <begin position="355"/>
        <end position="377"/>
    </location>
</feature>
<dbReference type="EMBL" id="LGCM01000065">
    <property type="protein sequence ID" value="KPL75732.1"/>
    <property type="molecule type" value="Genomic_DNA"/>
</dbReference>
<comment type="caution">
    <text evidence="10">The sequence shown here is derived from an EMBL/GenBank/DDBJ whole genome shotgun (WGS) entry which is preliminary data.</text>
</comment>
<dbReference type="AlphaFoldDB" id="A0A0P6XSK4"/>
<comment type="subcellular location">
    <subcellularLocation>
        <location evidence="1">Cell membrane</location>
        <topology evidence="1">Multi-pass membrane protein</topology>
    </subcellularLocation>
</comment>
<dbReference type="Proteomes" id="UP000050501">
    <property type="component" value="Unassembled WGS sequence"/>
</dbReference>
<feature type="transmembrane region" description="Helical" evidence="8">
    <location>
        <begin position="12"/>
        <end position="33"/>
    </location>
</feature>
<evidence type="ECO:0000256" key="8">
    <source>
        <dbReference type="SAM" id="Phobius"/>
    </source>
</evidence>
<comment type="similarity">
    <text evidence="2">Belongs to the ABC-2 integral membrane protein family.</text>
</comment>
<reference evidence="10 11" key="1">
    <citation type="submission" date="2015-07" db="EMBL/GenBank/DDBJ databases">
        <title>Genome sequence of Levilinea saccharolytica DSM 16555.</title>
        <authorList>
            <person name="Hemp J."/>
            <person name="Ward L.M."/>
            <person name="Pace L.A."/>
            <person name="Fischer W.W."/>
        </authorList>
    </citation>
    <scope>NUCLEOTIDE SEQUENCE [LARGE SCALE GENOMIC DNA]</scope>
    <source>
        <strain evidence="10 11">KIBI-1</strain>
    </source>
</reference>
<evidence type="ECO:0000256" key="5">
    <source>
        <dbReference type="ARBA" id="ARBA00022692"/>
    </source>
</evidence>
<keyword evidence="6 8" id="KW-1133">Transmembrane helix</keyword>
<evidence type="ECO:0000313" key="11">
    <source>
        <dbReference type="Proteomes" id="UP000050501"/>
    </source>
</evidence>
<dbReference type="STRING" id="229921.ADN01_18085"/>
<keyword evidence="7 8" id="KW-0472">Membrane</keyword>
<keyword evidence="4" id="KW-1003">Cell membrane</keyword>
<dbReference type="GO" id="GO:0005886">
    <property type="term" value="C:plasma membrane"/>
    <property type="evidence" value="ECO:0007669"/>
    <property type="project" value="UniProtKB-SubCell"/>
</dbReference>
<dbReference type="Pfam" id="PF12698">
    <property type="entry name" value="ABC2_membrane_3"/>
    <property type="match status" value="1"/>
</dbReference>
<evidence type="ECO:0000259" key="9">
    <source>
        <dbReference type="PROSITE" id="PS51012"/>
    </source>
</evidence>
<dbReference type="InterPro" id="IPR051449">
    <property type="entry name" value="ABC-2_transporter_component"/>
</dbReference>
<feature type="transmembrane region" description="Helical" evidence="8">
    <location>
        <begin position="262"/>
        <end position="286"/>
    </location>
</feature>
<gene>
    <name evidence="10" type="ORF">ADN01_18085</name>
</gene>
<proteinExistence type="inferred from homology"/>
<protein>
    <recommendedName>
        <fullName evidence="9">ABC transmembrane type-2 domain-containing protein</fullName>
    </recommendedName>
</protein>
<feature type="transmembrane region" description="Helical" evidence="8">
    <location>
        <begin position="186"/>
        <end position="207"/>
    </location>
</feature>
<feature type="domain" description="ABC transmembrane type-2" evidence="9">
    <location>
        <begin position="131"/>
        <end position="380"/>
    </location>
</feature>
<dbReference type="GO" id="GO:0140359">
    <property type="term" value="F:ABC-type transporter activity"/>
    <property type="evidence" value="ECO:0007669"/>
    <property type="project" value="InterPro"/>
</dbReference>
<dbReference type="InterPro" id="IPR047817">
    <property type="entry name" value="ABC2_TM_bact-type"/>
</dbReference>
<evidence type="ECO:0000256" key="7">
    <source>
        <dbReference type="ARBA" id="ARBA00023136"/>
    </source>
</evidence>